<keyword evidence="1" id="KW-1185">Reference proteome</keyword>
<dbReference type="Proteomes" id="UP001652625">
    <property type="component" value="Chromosome 10"/>
</dbReference>
<dbReference type="InterPro" id="IPR012337">
    <property type="entry name" value="RNaseH-like_sf"/>
</dbReference>
<evidence type="ECO:0000313" key="2">
    <source>
        <dbReference type="RefSeq" id="XP_065664477.1"/>
    </source>
</evidence>
<dbReference type="SUPFAM" id="SSF53098">
    <property type="entry name" value="Ribonuclease H-like"/>
    <property type="match status" value="1"/>
</dbReference>
<dbReference type="Gene3D" id="3.30.420.10">
    <property type="entry name" value="Ribonuclease H-like superfamily/Ribonuclease H"/>
    <property type="match status" value="1"/>
</dbReference>
<protein>
    <submittedName>
        <fullName evidence="2">Uncharacterized protein LOC136086131</fullName>
    </submittedName>
</protein>
<reference evidence="2" key="1">
    <citation type="submission" date="2025-08" db="UniProtKB">
        <authorList>
            <consortium name="RefSeq"/>
        </authorList>
    </citation>
    <scope>IDENTIFICATION</scope>
</reference>
<name>A0ABM4CRH9_HYDVU</name>
<dbReference type="InterPro" id="IPR036397">
    <property type="entry name" value="RNaseH_sf"/>
</dbReference>
<proteinExistence type="predicted"/>
<evidence type="ECO:0000313" key="1">
    <source>
        <dbReference type="Proteomes" id="UP001652625"/>
    </source>
</evidence>
<dbReference type="PANTHER" id="PTHR47331">
    <property type="entry name" value="PHD-TYPE DOMAIN-CONTAINING PROTEIN"/>
    <property type="match status" value="1"/>
</dbReference>
<accession>A0ABM4CRH9</accession>
<organism evidence="1 2">
    <name type="scientific">Hydra vulgaris</name>
    <name type="common">Hydra</name>
    <name type="synonym">Hydra attenuata</name>
    <dbReference type="NCBI Taxonomy" id="6087"/>
    <lineage>
        <taxon>Eukaryota</taxon>
        <taxon>Metazoa</taxon>
        <taxon>Cnidaria</taxon>
        <taxon>Hydrozoa</taxon>
        <taxon>Hydroidolina</taxon>
        <taxon>Anthoathecata</taxon>
        <taxon>Aplanulata</taxon>
        <taxon>Hydridae</taxon>
        <taxon>Hydra</taxon>
    </lineage>
</organism>
<dbReference type="RefSeq" id="XP_065664477.1">
    <property type="nucleotide sequence ID" value="XM_065808405.1"/>
</dbReference>
<gene>
    <name evidence="2" type="primary">LOC136086131</name>
</gene>
<dbReference type="GeneID" id="136086131"/>
<sequence length="298" mass="34591">MIRKEVERKKWRHVAGLENLADIPTRMFYFKQFNDGLLSGSKLLCKEDFYSKGVDRINESRVNIVEAASSGNIGVLIDIKKYSTLNILIMVTGYVNRFAKQFYLRNQDYYEKLSSLLKLFTDKQNVLRLKGRFKNSILNYNKKYPIILRDGQHGYFTVLIFRDAYERVMHHGIEMTLSQVRASYVKNYLKTDTVSKVYVLILTCASRRAAHLELTPDMKIPAFIRALKPFIARRGTPDTITSDNFKTFKSIEVMGKSLVTYEELQTVLYDIGSVINSRPLVYMSEDENEEALTPFHLM</sequence>